<proteinExistence type="predicted"/>
<sequence>MSVPTTVTAAPTPTPSTSAPDGSLTSSDKTFSLVAPTGWKKLTAKPATLALKAPKPQDQVTTNFNVVVQSPQPVPALDDVVTQAEIAWRQQGVHIKDKPDRTIGGLPARGYTFDRKAQGAEFTQTQYFVVFRSHVYSMTMTSASSSEASAGADQALSAIFSTWAWKQR</sequence>
<name>A0A916TK77_9MICO</name>
<evidence type="ECO:0000256" key="1">
    <source>
        <dbReference type="SAM" id="MobiDB-lite"/>
    </source>
</evidence>
<protein>
    <recommendedName>
        <fullName evidence="4">DUF1795 domain-containing protein</fullName>
    </recommendedName>
</protein>
<evidence type="ECO:0000313" key="3">
    <source>
        <dbReference type="Proteomes" id="UP000636793"/>
    </source>
</evidence>
<evidence type="ECO:0000313" key="2">
    <source>
        <dbReference type="EMBL" id="GGB45199.1"/>
    </source>
</evidence>
<dbReference type="AlphaFoldDB" id="A0A916TK77"/>
<comment type="caution">
    <text evidence="2">The sequence shown here is derived from an EMBL/GenBank/DDBJ whole genome shotgun (WGS) entry which is preliminary data.</text>
</comment>
<gene>
    <name evidence="2" type="ORF">GCM10011492_40360</name>
</gene>
<keyword evidence="3" id="KW-1185">Reference proteome</keyword>
<feature type="region of interest" description="Disordered" evidence="1">
    <location>
        <begin position="1"/>
        <end position="29"/>
    </location>
</feature>
<organism evidence="2 3">
    <name type="scientific">Flexivirga endophytica</name>
    <dbReference type="NCBI Taxonomy" id="1849103"/>
    <lineage>
        <taxon>Bacteria</taxon>
        <taxon>Bacillati</taxon>
        <taxon>Actinomycetota</taxon>
        <taxon>Actinomycetes</taxon>
        <taxon>Micrococcales</taxon>
        <taxon>Dermacoccaceae</taxon>
        <taxon>Flexivirga</taxon>
    </lineage>
</organism>
<evidence type="ECO:0008006" key="4">
    <source>
        <dbReference type="Google" id="ProtNLM"/>
    </source>
</evidence>
<dbReference type="Gene3D" id="3.40.1000.10">
    <property type="entry name" value="Mog1/PsbP, alpha/beta/alpha sandwich"/>
    <property type="match status" value="1"/>
</dbReference>
<reference evidence="2" key="1">
    <citation type="journal article" date="2014" name="Int. J. Syst. Evol. Microbiol.">
        <title>Complete genome sequence of Corynebacterium casei LMG S-19264T (=DSM 44701T), isolated from a smear-ripened cheese.</title>
        <authorList>
            <consortium name="US DOE Joint Genome Institute (JGI-PGF)"/>
            <person name="Walter F."/>
            <person name="Albersmeier A."/>
            <person name="Kalinowski J."/>
            <person name="Ruckert C."/>
        </authorList>
    </citation>
    <scope>NUCLEOTIDE SEQUENCE</scope>
    <source>
        <strain evidence="2">CGMCC 1.15085</strain>
    </source>
</reference>
<reference evidence="2" key="2">
    <citation type="submission" date="2020-09" db="EMBL/GenBank/DDBJ databases">
        <authorList>
            <person name="Sun Q."/>
            <person name="Zhou Y."/>
        </authorList>
    </citation>
    <scope>NUCLEOTIDE SEQUENCE</scope>
    <source>
        <strain evidence="2">CGMCC 1.15085</strain>
    </source>
</reference>
<dbReference type="EMBL" id="BMHI01000007">
    <property type="protein sequence ID" value="GGB45199.1"/>
    <property type="molecule type" value="Genomic_DNA"/>
</dbReference>
<accession>A0A916TK77</accession>
<dbReference type="Proteomes" id="UP000636793">
    <property type="component" value="Unassembled WGS sequence"/>
</dbReference>
<feature type="compositionally biased region" description="Low complexity" evidence="1">
    <location>
        <begin position="1"/>
        <end position="20"/>
    </location>
</feature>